<reference evidence="2" key="2">
    <citation type="journal article" date="2018" name="Plant J.">
        <title>The Sorghum bicolor reference genome: improved assembly, gene annotations, a transcriptome atlas, and signatures of genome organization.</title>
        <authorList>
            <person name="McCormick R.F."/>
            <person name="Truong S.K."/>
            <person name="Sreedasyam A."/>
            <person name="Jenkins J."/>
            <person name="Shu S."/>
            <person name="Sims D."/>
            <person name="Kennedy M."/>
            <person name="Amirebrahimi M."/>
            <person name="Weers B.D."/>
            <person name="McKinley B."/>
            <person name="Mattison A."/>
            <person name="Morishige D.T."/>
            <person name="Grimwood J."/>
            <person name="Schmutz J."/>
            <person name="Mullet J.E."/>
        </authorList>
    </citation>
    <scope>NUCLEOTIDE SEQUENCE [LARGE SCALE GENOMIC DNA]</scope>
    <source>
        <strain evidence="2">cv. BTx623</strain>
    </source>
</reference>
<dbReference type="Proteomes" id="UP000000768">
    <property type="component" value="Chromosome 2"/>
</dbReference>
<evidence type="ECO:0000313" key="1">
    <source>
        <dbReference type="EMBL" id="OQU89571.1"/>
    </source>
</evidence>
<evidence type="ECO:0000313" key="2">
    <source>
        <dbReference type="Proteomes" id="UP000000768"/>
    </source>
</evidence>
<sequence>MAMASGTSDERLGLWRRPMRPCLPLHMPRASTTHGEAGAFSRSPPTFYLWWWISHERRPQLRGCPHGQHPGSGSLLVATPWPIAMAAVRSPSQLMWCLVVAATGYPSRQQRGAAPRPTRTALPVGAAHVVVAATARRSRLYGDLDDRAAKALHGAVEEGQLHGQERLRCS</sequence>
<accession>A0A1W0W5F2</accession>
<proteinExistence type="predicted"/>
<organism evidence="1 2">
    <name type="scientific">Sorghum bicolor</name>
    <name type="common">Sorghum</name>
    <name type="synonym">Sorghum vulgare</name>
    <dbReference type="NCBI Taxonomy" id="4558"/>
    <lineage>
        <taxon>Eukaryota</taxon>
        <taxon>Viridiplantae</taxon>
        <taxon>Streptophyta</taxon>
        <taxon>Embryophyta</taxon>
        <taxon>Tracheophyta</taxon>
        <taxon>Spermatophyta</taxon>
        <taxon>Magnoliopsida</taxon>
        <taxon>Liliopsida</taxon>
        <taxon>Poales</taxon>
        <taxon>Poaceae</taxon>
        <taxon>PACMAD clade</taxon>
        <taxon>Panicoideae</taxon>
        <taxon>Andropogonodae</taxon>
        <taxon>Andropogoneae</taxon>
        <taxon>Sorghinae</taxon>
        <taxon>Sorghum</taxon>
    </lineage>
</organism>
<gene>
    <name evidence="1" type="ORF">SORBI_3002G216650</name>
</gene>
<keyword evidence="2" id="KW-1185">Reference proteome</keyword>
<dbReference type="AlphaFoldDB" id="A0A1W0W5F2"/>
<name>A0A1W0W5F2_SORBI</name>
<dbReference type="InParanoid" id="A0A1W0W5F2"/>
<protein>
    <submittedName>
        <fullName evidence="1">Uncharacterized protein</fullName>
    </submittedName>
</protein>
<dbReference type="Gramene" id="OQU89571">
    <property type="protein sequence ID" value="OQU89571"/>
    <property type="gene ID" value="SORBI_3002G216650"/>
</dbReference>
<reference evidence="1 2" key="1">
    <citation type="journal article" date="2009" name="Nature">
        <title>The Sorghum bicolor genome and the diversification of grasses.</title>
        <authorList>
            <person name="Paterson A.H."/>
            <person name="Bowers J.E."/>
            <person name="Bruggmann R."/>
            <person name="Dubchak I."/>
            <person name="Grimwood J."/>
            <person name="Gundlach H."/>
            <person name="Haberer G."/>
            <person name="Hellsten U."/>
            <person name="Mitros T."/>
            <person name="Poliakov A."/>
            <person name="Schmutz J."/>
            <person name="Spannagl M."/>
            <person name="Tang H."/>
            <person name="Wang X."/>
            <person name="Wicker T."/>
            <person name="Bharti A.K."/>
            <person name="Chapman J."/>
            <person name="Feltus F.A."/>
            <person name="Gowik U."/>
            <person name="Grigoriev I.V."/>
            <person name="Lyons E."/>
            <person name="Maher C.A."/>
            <person name="Martis M."/>
            <person name="Narechania A."/>
            <person name="Otillar R.P."/>
            <person name="Penning B.W."/>
            <person name="Salamov A.A."/>
            <person name="Wang Y."/>
            <person name="Zhang L."/>
            <person name="Carpita N.C."/>
            <person name="Freeling M."/>
            <person name="Gingle A.R."/>
            <person name="Hash C.T."/>
            <person name="Keller B."/>
            <person name="Klein P."/>
            <person name="Kresovich S."/>
            <person name="McCann M.C."/>
            <person name="Ming R."/>
            <person name="Peterson D.G."/>
            <person name="Mehboob-ur-Rahman"/>
            <person name="Ware D."/>
            <person name="Westhoff P."/>
            <person name="Mayer K.F."/>
            <person name="Messing J."/>
            <person name="Rokhsar D.S."/>
        </authorList>
    </citation>
    <scope>NUCLEOTIDE SEQUENCE [LARGE SCALE GENOMIC DNA]</scope>
    <source>
        <strain evidence="2">cv. BTx623</strain>
    </source>
</reference>
<dbReference type="EMBL" id="CM000761">
    <property type="protein sequence ID" value="OQU89571.1"/>
    <property type="molecule type" value="Genomic_DNA"/>
</dbReference>